<proteinExistence type="predicted"/>
<evidence type="ECO:0000259" key="1">
    <source>
        <dbReference type="Pfam" id="PF04233"/>
    </source>
</evidence>
<dbReference type="Pfam" id="PF04233">
    <property type="entry name" value="Phage_Mu_F"/>
    <property type="match status" value="1"/>
</dbReference>
<dbReference type="EMBL" id="FQWT01000005">
    <property type="protein sequence ID" value="SHH69020.1"/>
    <property type="molecule type" value="Genomic_DNA"/>
</dbReference>
<evidence type="ECO:0000313" key="3">
    <source>
        <dbReference type="Proteomes" id="UP000184047"/>
    </source>
</evidence>
<protein>
    <submittedName>
        <fullName evidence="2">Phage Mu protein F like protein</fullName>
    </submittedName>
</protein>
<name>A0A1M5V1H8_9FLAO</name>
<organism evidence="2 3">
    <name type="scientific">Chryseobacterium oranimense</name>
    <dbReference type="NCBI Taxonomy" id="421058"/>
    <lineage>
        <taxon>Bacteria</taxon>
        <taxon>Pseudomonadati</taxon>
        <taxon>Bacteroidota</taxon>
        <taxon>Flavobacteriia</taxon>
        <taxon>Flavobacteriales</taxon>
        <taxon>Weeksellaceae</taxon>
        <taxon>Chryseobacterium group</taxon>
        <taxon>Chryseobacterium</taxon>
    </lineage>
</organism>
<reference evidence="3" key="1">
    <citation type="submission" date="2016-11" db="EMBL/GenBank/DDBJ databases">
        <authorList>
            <person name="Varghese N."/>
            <person name="Submissions S."/>
        </authorList>
    </citation>
    <scope>NUCLEOTIDE SEQUENCE [LARGE SCALE GENOMIC DNA]</scope>
    <source>
        <strain evidence="3">DSM 19055</strain>
    </source>
</reference>
<dbReference type="AlphaFoldDB" id="A0A1M5V1H8"/>
<gene>
    <name evidence="2" type="ORF">SAMN05421866_3495</name>
</gene>
<accession>A0A1M5V1H8</accession>
<dbReference type="OrthoDB" id="952090at2"/>
<dbReference type="RefSeq" id="WP_073065297.1">
    <property type="nucleotide sequence ID" value="NZ_FQWT01000005.1"/>
</dbReference>
<sequence length="266" mass="30997">MSDNIYQSFIQHHNAYEAKALKQIIIAIKDFFSNIPFKNLNFENAKNIILLNGDEDLFIKTIFKIHYKTGMAYGRYIYSQFKKENPIQIKKYKPLPFFNEAFQSYILSYFNLYAGTDIRSIPESLADNVVREISNGTFENETIEEMQKRIYRTINKPDFYMWQALRIARTEVSAAMNYSKEIAGNVSGVLFDKVWIGRNDGRERASHIAMNGKKVSKDEEFEVGGYKMKYPCDRSSGVPAREIINCRCTYGFEAKRDEFGRLIFTD</sequence>
<dbReference type="InterPro" id="IPR006528">
    <property type="entry name" value="Phage_head_morphogenesis_dom"/>
</dbReference>
<keyword evidence="3" id="KW-1185">Reference proteome</keyword>
<dbReference type="STRING" id="421058.SAMN05421866_3495"/>
<feature type="domain" description="Phage head morphogenesis" evidence="1">
    <location>
        <begin position="125"/>
        <end position="249"/>
    </location>
</feature>
<evidence type="ECO:0000313" key="2">
    <source>
        <dbReference type="EMBL" id="SHH69020.1"/>
    </source>
</evidence>
<dbReference type="Proteomes" id="UP000184047">
    <property type="component" value="Unassembled WGS sequence"/>
</dbReference>